<feature type="transmembrane region" description="Helical" evidence="5">
    <location>
        <begin position="49"/>
        <end position="72"/>
    </location>
</feature>
<evidence type="ECO:0000259" key="6">
    <source>
        <dbReference type="Pfam" id="PF01794"/>
    </source>
</evidence>
<sequence>MNGLADWLTVWTTTRAAGITCYLLLFVSTAAGILTSLKLFAPKTRATVLFIHQSAGWFGFLFGALHGSVLLFDKYVGYSPLELLVPFAAHTHPYLTGIGTLSFYIAVLLLASSDMMKRLGKKTWRTIHFLAFPGFFMGLVHGLLLGTDSSESWMKWTYIATAGLIVALTIFRIAVPSPAGVPKPRAKAAA</sequence>
<keyword evidence="8" id="KW-1185">Reference proteome</keyword>
<keyword evidence="3 5" id="KW-1133">Transmembrane helix</keyword>
<evidence type="ECO:0000256" key="2">
    <source>
        <dbReference type="ARBA" id="ARBA00022692"/>
    </source>
</evidence>
<dbReference type="EMBL" id="JAGRPV010000001">
    <property type="protein sequence ID" value="MDI4647652.1"/>
    <property type="molecule type" value="Genomic_DNA"/>
</dbReference>
<evidence type="ECO:0000256" key="3">
    <source>
        <dbReference type="ARBA" id="ARBA00022989"/>
    </source>
</evidence>
<feature type="transmembrane region" description="Helical" evidence="5">
    <location>
        <begin position="92"/>
        <end position="111"/>
    </location>
</feature>
<feature type="domain" description="Ferric oxidoreductase" evidence="6">
    <location>
        <begin position="20"/>
        <end position="138"/>
    </location>
</feature>
<protein>
    <submittedName>
        <fullName evidence="7">Ferric reductase-like transmembrane domain-containing protein</fullName>
    </submittedName>
</protein>
<evidence type="ECO:0000256" key="5">
    <source>
        <dbReference type="SAM" id="Phobius"/>
    </source>
</evidence>
<feature type="transmembrane region" description="Helical" evidence="5">
    <location>
        <begin position="16"/>
        <end position="37"/>
    </location>
</feature>
<keyword evidence="4 5" id="KW-0472">Membrane</keyword>
<feature type="transmembrane region" description="Helical" evidence="5">
    <location>
        <begin position="156"/>
        <end position="175"/>
    </location>
</feature>
<dbReference type="Proteomes" id="UP001161691">
    <property type="component" value="Unassembled WGS sequence"/>
</dbReference>
<dbReference type="Pfam" id="PF01794">
    <property type="entry name" value="Ferric_reduct"/>
    <property type="match status" value="1"/>
</dbReference>
<name>A0ABT6TP96_9BACL</name>
<accession>A0ABT6TP96</accession>
<dbReference type="InterPro" id="IPR013130">
    <property type="entry name" value="Fe3_Rdtase_TM_dom"/>
</dbReference>
<evidence type="ECO:0000313" key="8">
    <source>
        <dbReference type="Proteomes" id="UP001161691"/>
    </source>
</evidence>
<dbReference type="RefSeq" id="WP_282910403.1">
    <property type="nucleotide sequence ID" value="NZ_JAGRPV010000001.1"/>
</dbReference>
<evidence type="ECO:0000256" key="1">
    <source>
        <dbReference type="ARBA" id="ARBA00004141"/>
    </source>
</evidence>
<evidence type="ECO:0000256" key="4">
    <source>
        <dbReference type="ARBA" id="ARBA00023136"/>
    </source>
</evidence>
<gene>
    <name evidence="7" type="ORF">KB449_22060</name>
</gene>
<organism evidence="7 8">
    <name type="scientific">Cohnella hashimotonis</name>
    <dbReference type="NCBI Taxonomy" id="2826895"/>
    <lineage>
        <taxon>Bacteria</taxon>
        <taxon>Bacillati</taxon>
        <taxon>Bacillota</taxon>
        <taxon>Bacilli</taxon>
        <taxon>Bacillales</taxon>
        <taxon>Paenibacillaceae</taxon>
        <taxon>Cohnella</taxon>
    </lineage>
</organism>
<reference evidence="7" key="1">
    <citation type="submission" date="2023-04" db="EMBL/GenBank/DDBJ databases">
        <title>Comparative genomic analysis of Cohnella hashimotonis sp. nov., isolated from the International Space Station.</title>
        <authorList>
            <person name="Venkateswaran K."/>
            <person name="Simpson A."/>
        </authorList>
    </citation>
    <scope>NUCLEOTIDE SEQUENCE</scope>
    <source>
        <strain evidence="7">F6_2S_P_1</strain>
    </source>
</reference>
<proteinExistence type="predicted"/>
<comment type="subcellular location">
    <subcellularLocation>
        <location evidence="1">Membrane</location>
        <topology evidence="1">Multi-pass membrane protein</topology>
    </subcellularLocation>
</comment>
<comment type="caution">
    <text evidence="7">The sequence shown here is derived from an EMBL/GenBank/DDBJ whole genome shotgun (WGS) entry which is preliminary data.</text>
</comment>
<evidence type="ECO:0000313" key="7">
    <source>
        <dbReference type="EMBL" id="MDI4647652.1"/>
    </source>
</evidence>
<keyword evidence="2 5" id="KW-0812">Transmembrane</keyword>
<feature type="transmembrane region" description="Helical" evidence="5">
    <location>
        <begin position="123"/>
        <end position="144"/>
    </location>
</feature>